<keyword evidence="1 3" id="KW-0378">Hydrolase</keyword>
<dbReference type="Gene3D" id="3.20.20.80">
    <property type="entry name" value="Glycosidases"/>
    <property type="match status" value="1"/>
</dbReference>
<name>A0A4P2Q8W1_SORCE</name>
<dbReference type="InterPro" id="IPR001547">
    <property type="entry name" value="Glyco_hydro_5"/>
</dbReference>
<organism evidence="6 7">
    <name type="scientific">Sorangium cellulosum</name>
    <name type="common">Polyangium cellulosum</name>
    <dbReference type="NCBI Taxonomy" id="56"/>
    <lineage>
        <taxon>Bacteria</taxon>
        <taxon>Pseudomonadati</taxon>
        <taxon>Myxococcota</taxon>
        <taxon>Polyangia</taxon>
        <taxon>Polyangiales</taxon>
        <taxon>Polyangiaceae</taxon>
        <taxon>Sorangium</taxon>
    </lineage>
</organism>
<dbReference type="SUPFAM" id="SSF51445">
    <property type="entry name" value="(Trans)glycosidases"/>
    <property type="match status" value="1"/>
</dbReference>
<dbReference type="GO" id="GO:0004553">
    <property type="term" value="F:hydrolase activity, hydrolyzing O-glycosyl compounds"/>
    <property type="evidence" value="ECO:0007669"/>
    <property type="project" value="InterPro"/>
</dbReference>
<feature type="domain" description="Glycoside hydrolase family 5" evidence="5">
    <location>
        <begin position="75"/>
        <end position="317"/>
    </location>
</feature>
<dbReference type="GO" id="GO:0000272">
    <property type="term" value="P:polysaccharide catabolic process"/>
    <property type="evidence" value="ECO:0007669"/>
    <property type="project" value="InterPro"/>
</dbReference>
<evidence type="ECO:0000256" key="1">
    <source>
        <dbReference type="ARBA" id="ARBA00022801"/>
    </source>
</evidence>
<feature type="region of interest" description="Disordered" evidence="4">
    <location>
        <begin position="351"/>
        <end position="388"/>
    </location>
</feature>
<feature type="compositionally biased region" description="Gly residues" evidence="4">
    <location>
        <begin position="355"/>
        <end position="384"/>
    </location>
</feature>
<proteinExistence type="inferred from homology"/>
<protein>
    <recommendedName>
        <fullName evidence="5">Glycoside hydrolase family 5 domain-containing protein</fullName>
    </recommendedName>
</protein>
<dbReference type="Pfam" id="PF00150">
    <property type="entry name" value="Cellulase"/>
    <property type="match status" value="1"/>
</dbReference>
<keyword evidence="2 3" id="KW-0326">Glycosidase</keyword>
<gene>
    <name evidence="6" type="ORF">SOCEGT47_061770</name>
</gene>
<comment type="similarity">
    <text evidence="3">Belongs to the glycosyl hydrolase 5 (cellulase A) family.</text>
</comment>
<evidence type="ECO:0000256" key="3">
    <source>
        <dbReference type="RuleBase" id="RU361153"/>
    </source>
</evidence>
<accession>A0A4P2Q8W1</accession>
<dbReference type="InterPro" id="IPR017853">
    <property type="entry name" value="GH"/>
</dbReference>
<dbReference type="AlphaFoldDB" id="A0A4P2Q8W1"/>
<reference evidence="6 7" key="1">
    <citation type="submission" date="2015-09" db="EMBL/GenBank/DDBJ databases">
        <title>Sorangium comparison.</title>
        <authorList>
            <person name="Zaburannyi N."/>
            <person name="Bunk B."/>
            <person name="Overmann J."/>
            <person name="Mueller R."/>
        </authorList>
    </citation>
    <scope>NUCLEOTIDE SEQUENCE [LARGE SCALE GENOMIC DNA]</scope>
    <source>
        <strain evidence="6 7">So ceGT47</strain>
    </source>
</reference>
<dbReference type="EMBL" id="CP012670">
    <property type="protein sequence ID" value="AUX25628.1"/>
    <property type="molecule type" value="Genomic_DNA"/>
</dbReference>
<evidence type="ECO:0000256" key="4">
    <source>
        <dbReference type="SAM" id="MobiDB-lite"/>
    </source>
</evidence>
<evidence type="ECO:0000259" key="5">
    <source>
        <dbReference type="Pfam" id="PF00150"/>
    </source>
</evidence>
<sequence>MNGLLSGWLAGSSTRLGLCFAAVQAVALGGCVASAEDVSGEEGVMEPTDEGSFAASSRPVDTHGALQIVGNQLRDQHGRQVQLKGMSLFWSQWAGSFYNASVVNTIADGWGATVVRAAMAVESGGYLTNPTAEKEKVRTVVRAAVDKGIYVIIDWHDHSATDHKDQAKAFFTEMAREYKNTPNVIFEIFNEPDNEPWSRIKPYAIEVIDAIRAQGANNVIVVGTPTWSQDVDVAASDPITGRSNIAYTLHFYANTHRESLRRKAQTALDRGLALFVTEFGTCDASGNGGLNLSESQTWMSWLDTRKISWANWSLFDKDETASALRPGAGPGGNWPDSSLTESGRWVKSKILEGSGSSGAGGSGGGGGTGGSGGGGTGGSGGGGTTSNFQFTVSPNINNWWIQVKVVPPSGRLTDVGSVKAQVGSSSYDLQYQSWGEWAISRHVPAGTVVRFTARTTASATPPNTEATYASAPWPSR</sequence>
<dbReference type="PANTHER" id="PTHR34142:SF1">
    <property type="entry name" value="GLYCOSIDE HYDROLASE FAMILY 5 DOMAIN-CONTAINING PROTEIN"/>
    <property type="match status" value="1"/>
</dbReference>
<evidence type="ECO:0000313" key="6">
    <source>
        <dbReference type="EMBL" id="AUX25628.1"/>
    </source>
</evidence>
<dbReference type="InterPro" id="IPR018087">
    <property type="entry name" value="Glyco_hydro_5_CS"/>
</dbReference>
<dbReference type="PROSITE" id="PS00659">
    <property type="entry name" value="GLYCOSYL_HYDROL_F5"/>
    <property type="match status" value="1"/>
</dbReference>
<evidence type="ECO:0000313" key="7">
    <source>
        <dbReference type="Proteomes" id="UP000295781"/>
    </source>
</evidence>
<dbReference type="Proteomes" id="UP000295781">
    <property type="component" value="Chromosome"/>
</dbReference>
<evidence type="ECO:0000256" key="2">
    <source>
        <dbReference type="ARBA" id="ARBA00023295"/>
    </source>
</evidence>
<dbReference type="PANTHER" id="PTHR34142">
    <property type="entry name" value="ENDO-BETA-1,4-GLUCANASE A"/>
    <property type="match status" value="1"/>
</dbReference>